<proteinExistence type="predicted"/>
<evidence type="ECO:0000313" key="2">
    <source>
        <dbReference type="Proteomes" id="UP001458880"/>
    </source>
</evidence>
<protein>
    <submittedName>
        <fullName evidence="1">Transposase IS4</fullName>
    </submittedName>
</protein>
<dbReference type="InterPro" id="IPR052638">
    <property type="entry name" value="PiggyBac_TE-derived"/>
</dbReference>
<name>A0AAW1NDC4_POPJA</name>
<dbReference type="PANTHER" id="PTHR47055:SF3">
    <property type="entry name" value="PHORBOL-ESTER_DAG-TYPE DOMAIN-CONTAINING PROTEIN"/>
    <property type="match status" value="1"/>
</dbReference>
<sequence length="166" mass="18619">MDLKLIGGLTLEEALHMAYDEDLDVGQIYMEPPDAGTVTDEDSGEDDGAGLIDNLSSNQWNTNVQLYVKGLHNNNNSNVEEGVEEVEKVNYSNIEWVKRDLEEDNDVAGLLVQESNRYAQFRNFPNPQITLDEMSCFIAILILSEYCQLPGKKGTGTLMEILVTDW</sequence>
<accession>A0AAW1NDC4</accession>
<dbReference type="PANTHER" id="PTHR47055">
    <property type="entry name" value="DDE_TNP_1_7 DOMAIN-CONTAINING PROTEIN"/>
    <property type="match status" value="1"/>
</dbReference>
<dbReference type="AlphaFoldDB" id="A0AAW1NDC4"/>
<dbReference type="EMBL" id="JASPKY010000001">
    <property type="protein sequence ID" value="KAK9759297.1"/>
    <property type="molecule type" value="Genomic_DNA"/>
</dbReference>
<keyword evidence="2" id="KW-1185">Reference proteome</keyword>
<dbReference type="Proteomes" id="UP001458880">
    <property type="component" value="Unassembled WGS sequence"/>
</dbReference>
<reference evidence="1 2" key="1">
    <citation type="journal article" date="2024" name="BMC Genomics">
        <title>De novo assembly and annotation of Popillia japonica's genome with initial clues to its potential as an invasive pest.</title>
        <authorList>
            <person name="Cucini C."/>
            <person name="Boschi S."/>
            <person name="Funari R."/>
            <person name="Cardaioli E."/>
            <person name="Iannotti N."/>
            <person name="Marturano G."/>
            <person name="Paoli F."/>
            <person name="Bruttini M."/>
            <person name="Carapelli A."/>
            <person name="Frati F."/>
            <person name="Nardi F."/>
        </authorList>
    </citation>
    <scope>NUCLEOTIDE SEQUENCE [LARGE SCALE GENOMIC DNA]</scope>
    <source>
        <strain evidence="1">DMR45628</strain>
    </source>
</reference>
<organism evidence="1 2">
    <name type="scientific">Popillia japonica</name>
    <name type="common">Japanese beetle</name>
    <dbReference type="NCBI Taxonomy" id="7064"/>
    <lineage>
        <taxon>Eukaryota</taxon>
        <taxon>Metazoa</taxon>
        <taxon>Ecdysozoa</taxon>
        <taxon>Arthropoda</taxon>
        <taxon>Hexapoda</taxon>
        <taxon>Insecta</taxon>
        <taxon>Pterygota</taxon>
        <taxon>Neoptera</taxon>
        <taxon>Endopterygota</taxon>
        <taxon>Coleoptera</taxon>
        <taxon>Polyphaga</taxon>
        <taxon>Scarabaeiformia</taxon>
        <taxon>Scarabaeidae</taxon>
        <taxon>Rutelinae</taxon>
        <taxon>Popillia</taxon>
    </lineage>
</organism>
<comment type="caution">
    <text evidence="1">The sequence shown here is derived from an EMBL/GenBank/DDBJ whole genome shotgun (WGS) entry which is preliminary data.</text>
</comment>
<gene>
    <name evidence="1" type="ORF">QE152_g144</name>
</gene>
<dbReference type="GO" id="GO:0043565">
    <property type="term" value="F:sequence-specific DNA binding"/>
    <property type="evidence" value="ECO:0007669"/>
    <property type="project" value="TreeGrafter"/>
</dbReference>
<evidence type="ECO:0000313" key="1">
    <source>
        <dbReference type="EMBL" id="KAK9759297.1"/>
    </source>
</evidence>